<gene>
    <name evidence="4" type="ORF">MELIAE_LOCUS12689</name>
</gene>
<keyword evidence="1" id="KW-0175">Coiled coil</keyword>
<evidence type="ECO:0000256" key="3">
    <source>
        <dbReference type="SAM" id="Phobius"/>
    </source>
</evidence>
<name>A0A9P0FQB0_BRAAE</name>
<sequence>MWSFSLGMVPLDDLYKLNQVIQEAKQREQCLETKLAALQRIVDSTRRSADESWQAYVGEERLLSRVSVLESQLHQASKNFGEDRIREELSKVQEHNEAYQIAAKEALEKLHAERLEAVSMATEQERARITAEQEALLAKEQLAQAQDGIRGERFDLEKVKHCLRFSVFQEVAQKLTEEQKAASEERRLLEEKLQELEVKFEEETVKYYKLLQMNTYFQDGDDLDKSRIIYNDVKTKEELLLAENEEKNEEIKSNGVQNHITLSVRPVKEDDDSQREKEDRPEDERASADVSSSDVTMRDEDDEKSEVREPLKQVHFNLPEDKDENSSFDGDDTANRSQTSEMSNDTVVTAACTDLDDERAIGDHREKSDYVDSKTLKYQYQSQQNELRKRIEVLETLGNVSKAKMAEMDRELSEERAGGRKRSEENDGLRKELAEFKHRLKESCNEGQQLRDKIEALTLRLHEKMERVQELDKEHNEAHTEKSDSCKVVSIQQLVNVEEELVLLKERFALTSEEKLKLQHDLLNLTQQYNVVCNRSYNKHFFYVAPLVIMVLYLLVSAMIS</sequence>
<feature type="compositionally biased region" description="Polar residues" evidence="2">
    <location>
        <begin position="335"/>
        <end position="346"/>
    </location>
</feature>
<organism evidence="4 5">
    <name type="scientific">Brassicogethes aeneus</name>
    <name type="common">Rape pollen beetle</name>
    <name type="synonym">Meligethes aeneus</name>
    <dbReference type="NCBI Taxonomy" id="1431903"/>
    <lineage>
        <taxon>Eukaryota</taxon>
        <taxon>Metazoa</taxon>
        <taxon>Ecdysozoa</taxon>
        <taxon>Arthropoda</taxon>
        <taxon>Hexapoda</taxon>
        <taxon>Insecta</taxon>
        <taxon>Pterygota</taxon>
        <taxon>Neoptera</taxon>
        <taxon>Endopterygota</taxon>
        <taxon>Coleoptera</taxon>
        <taxon>Polyphaga</taxon>
        <taxon>Cucujiformia</taxon>
        <taxon>Nitidulidae</taxon>
        <taxon>Meligethinae</taxon>
        <taxon>Brassicogethes</taxon>
    </lineage>
</organism>
<accession>A0A9P0FQB0</accession>
<dbReference type="Proteomes" id="UP001154078">
    <property type="component" value="Chromosome 9"/>
</dbReference>
<dbReference type="PANTHER" id="PTHR15715:SF37">
    <property type="entry name" value="LD47843P"/>
    <property type="match status" value="1"/>
</dbReference>
<dbReference type="OrthoDB" id="687730at2759"/>
<feature type="transmembrane region" description="Helical" evidence="3">
    <location>
        <begin position="541"/>
        <end position="560"/>
    </location>
</feature>
<reference evidence="4" key="1">
    <citation type="submission" date="2021-12" db="EMBL/GenBank/DDBJ databases">
        <authorList>
            <person name="King R."/>
        </authorList>
    </citation>
    <scope>NUCLEOTIDE SEQUENCE</scope>
</reference>
<dbReference type="EMBL" id="OV121140">
    <property type="protein sequence ID" value="CAH0564056.1"/>
    <property type="molecule type" value="Genomic_DNA"/>
</dbReference>
<keyword evidence="3" id="KW-0812">Transmembrane</keyword>
<protein>
    <recommendedName>
        <fullName evidence="6">Sarcolemmal membrane-associated protein</fullName>
    </recommendedName>
</protein>
<evidence type="ECO:0000313" key="5">
    <source>
        <dbReference type="Proteomes" id="UP001154078"/>
    </source>
</evidence>
<feature type="coiled-coil region" evidence="1">
    <location>
        <begin position="14"/>
        <end position="41"/>
    </location>
</feature>
<proteinExistence type="predicted"/>
<dbReference type="CDD" id="cd21911">
    <property type="entry name" value="CC1_SLMAP"/>
    <property type="match status" value="1"/>
</dbReference>
<dbReference type="InterPro" id="IPR051176">
    <property type="entry name" value="Cent_Immune-Sig_Mod"/>
</dbReference>
<dbReference type="PANTHER" id="PTHR15715">
    <property type="entry name" value="CENTROSOMAL PROTEIN OF 170 KDA"/>
    <property type="match status" value="1"/>
</dbReference>
<feature type="coiled-coil region" evidence="1">
    <location>
        <begin position="426"/>
        <end position="514"/>
    </location>
</feature>
<feature type="coiled-coil region" evidence="1">
    <location>
        <begin position="172"/>
        <end position="206"/>
    </location>
</feature>
<keyword evidence="3" id="KW-1133">Transmembrane helix</keyword>
<evidence type="ECO:0008006" key="6">
    <source>
        <dbReference type="Google" id="ProtNLM"/>
    </source>
</evidence>
<evidence type="ECO:0000256" key="2">
    <source>
        <dbReference type="SAM" id="MobiDB-lite"/>
    </source>
</evidence>
<feature type="region of interest" description="Disordered" evidence="2">
    <location>
        <begin position="247"/>
        <end position="346"/>
    </location>
</feature>
<keyword evidence="3" id="KW-0472">Membrane</keyword>
<dbReference type="AlphaFoldDB" id="A0A9P0FQB0"/>
<evidence type="ECO:0000256" key="1">
    <source>
        <dbReference type="SAM" id="Coils"/>
    </source>
</evidence>
<evidence type="ECO:0000313" key="4">
    <source>
        <dbReference type="EMBL" id="CAH0564056.1"/>
    </source>
</evidence>
<keyword evidence="5" id="KW-1185">Reference proteome</keyword>
<feature type="compositionally biased region" description="Basic and acidic residues" evidence="2">
    <location>
        <begin position="274"/>
        <end position="287"/>
    </location>
</feature>
<feature type="coiled-coil region" evidence="1">
    <location>
        <begin position="89"/>
        <end position="132"/>
    </location>
</feature>